<organism evidence="3 4">
    <name type="scientific">Massariosphaeria phaeospora</name>
    <dbReference type="NCBI Taxonomy" id="100035"/>
    <lineage>
        <taxon>Eukaryota</taxon>
        <taxon>Fungi</taxon>
        <taxon>Dikarya</taxon>
        <taxon>Ascomycota</taxon>
        <taxon>Pezizomycotina</taxon>
        <taxon>Dothideomycetes</taxon>
        <taxon>Pleosporomycetidae</taxon>
        <taxon>Pleosporales</taxon>
        <taxon>Pleosporales incertae sedis</taxon>
        <taxon>Massariosphaeria</taxon>
    </lineage>
</organism>
<keyword evidence="4" id="KW-1185">Reference proteome</keyword>
<dbReference type="EMBL" id="JAADJZ010000041">
    <property type="protein sequence ID" value="KAF2864691.1"/>
    <property type="molecule type" value="Genomic_DNA"/>
</dbReference>
<evidence type="ECO:0000256" key="1">
    <source>
        <dbReference type="SAM" id="Coils"/>
    </source>
</evidence>
<dbReference type="InterPro" id="IPR011709">
    <property type="entry name" value="DEAD-box_helicase_OB_fold"/>
</dbReference>
<dbReference type="OrthoDB" id="3752560at2759"/>
<evidence type="ECO:0000313" key="3">
    <source>
        <dbReference type="EMBL" id="KAF2864691.1"/>
    </source>
</evidence>
<evidence type="ECO:0000259" key="2">
    <source>
        <dbReference type="Pfam" id="PF07717"/>
    </source>
</evidence>
<reference evidence="3 4" key="1">
    <citation type="submission" date="2020-01" db="EMBL/GenBank/DDBJ databases">
        <authorList>
            <consortium name="DOE Joint Genome Institute"/>
            <person name="Haridas S."/>
            <person name="Albert R."/>
            <person name="Binder M."/>
            <person name="Bloem J."/>
            <person name="Labutti K."/>
            <person name="Salamov A."/>
            <person name="Andreopoulos B."/>
            <person name="Baker S.E."/>
            <person name="Barry K."/>
            <person name="Bills G."/>
            <person name="Bluhm B.H."/>
            <person name="Cannon C."/>
            <person name="Castanera R."/>
            <person name="Culley D.E."/>
            <person name="Daum C."/>
            <person name="Ezra D."/>
            <person name="Gonzalez J.B."/>
            <person name="Henrissat B."/>
            <person name="Kuo A."/>
            <person name="Liang C."/>
            <person name="Lipzen A."/>
            <person name="Lutzoni F."/>
            <person name="Magnuson J."/>
            <person name="Mondo S."/>
            <person name="Nolan M."/>
            <person name="Ohm R."/>
            <person name="Pangilinan J."/>
            <person name="Park H.-J.H."/>
            <person name="Ramirez L."/>
            <person name="Alfaro M."/>
            <person name="Sun H."/>
            <person name="Tritt A."/>
            <person name="Yoshinaga Y."/>
            <person name="Zwiers L.-H.L."/>
            <person name="Turgeon B.G."/>
            <person name="Goodwin S.B."/>
            <person name="Spatafora J.W."/>
            <person name="Crous P.W."/>
            <person name="Grigoriev I.V."/>
        </authorList>
    </citation>
    <scope>NUCLEOTIDE SEQUENCE [LARGE SCALE GENOMIC DNA]</scope>
    <source>
        <strain evidence="3 4">CBS 611.86</strain>
    </source>
</reference>
<accession>A0A7C8I0J8</accession>
<dbReference type="Proteomes" id="UP000481861">
    <property type="component" value="Unassembled WGS sequence"/>
</dbReference>
<name>A0A7C8I0J8_9PLEO</name>
<feature type="coiled-coil region" evidence="1">
    <location>
        <begin position="463"/>
        <end position="497"/>
    </location>
</feature>
<gene>
    <name evidence="3" type="ORF">BDV95DRAFT_673215</name>
</gene>
<comment type="caution">
    <text evidence="3">The sequence shown here is derived from an EMBL/GenBank/DDBJ whole genome shotgun (WGS) entry which is preliminary data.</text>
</comment>
<feature type="coiled-coil region" evidence="1">
    <location>
        <begin position="240"/>
        <end position="267"/>
    </location>
</feature>
<dbReference type="AlphaFoldDB" id="A0A7C8I0J8"/>
<evidence type="ECO:0000313" key="4">
    <source>
        <dbReference type="Proteomes" id="UP000481861"/>
    </source>
</evidence>
<sequence>MTTSKMNVEAMRIQMLKLVGRTWRLEALNHRDPEYYPRVLKALAAGAFLRVAKRRPNGDGSYETVRGGNVVSLARETKIATWHNEWVFYEEIHTTQKGNVMRLATGIPPEILVHAAPQYWWDVEFIPEGHIKDTLVKHRLKAENAKLWRVNEKLKEENTELIEAERSFSRETRRNQWVAIADVGQLHKALSDANHKIAVLEDEYSLLKAEKEKDNVCPESNLHEQIEELKKEKGFLAYLLADAESNLDAAKDNIELINQENTSLRLSNKNALESAASQEPQSLLHAIKQLKLKHTGEIAAKNEEFRQKLASVERKHRAEIGRYKKASSWVRFQDENARLAQDCAIRTDALEDIIAAKDREIKRCKEELVAQSTKLVTENADLKRDLANLKCKHNGLQDHYVTAETVNSELRDEITRLLQDAISSAVAKVTIEHLEKQLRTKAAEHTTFHSRTKTHCEAQDAKIVGLTWKVEALTAKIKELTAKNAELTAKNLELMARIARLPAVQKYDFFAASRPAAPAAGLAAPEVERRIAMMAKLQAAKEGDDEML</sequence>
<proteinExistence type="predicted"/>
<feature type="coiled-coil region" evidence="1">
    <location>
        <begin position="347"/>
        <end position="399"/>
    </location>
</feature>
<feature type="domain" description="DEAD-box helicase OB fold" evidence="2">
    <location>
        <begin position="40"/>
        <end position="119"/>
    </location>
</feature>
<protein>
    <recommendedName>
        <fullName evidence="2">DEAD-box helicase OB fold domain-containing protein</fullName>
    </recommendedName>
</protein>
<dbReference type="Pfam" id="PF07717">
    <property type="entry name" value="OB_NTP_bind"/>
    <property type="match status" value="1"/>
</dbReference>
<keyword evidence="1" id="KW-0175">Coiled coil</keyword>
<feature type="coiled-coil region" evidence="1">
    <location>
        <begin position="140"/>
        <end position="210"/>
    </location>
</feature>